<feature type="transmembrane region" description="Helical" evidence="6">
    <location>
        <begin position="294"/>
        <end position="313"/>
    </location>
</feature>
<dbReference type="PROSITE" id="PS50850">
    <property type="entry name" value="MFS"/>
    <property type="match status" value="1"/>
</dbReference>
<dbReference type="PANTHER" id="PTHR43124:SF3">
    <property type="entry name" value="CHLORAMPHENICOL EFFLUX PUMP RV0191"/>
    <property type="match status" value="1"/>
</dbReference>
<dbReference type="InterPro" id="IPR020846">
    <property type="entry name" value="MFS_dom"/>
</dbReference>
<feature type="transmembrane region" description="Helical" evidence="6">
    <location>
        <begin position="204"/>
        <end position="229"/>
    </location>
</feature>
<feature type="transmembrane region" description="Helical" evidence="6">
    <location>
        <begin position="73"/>
        <end position="91"/>
    </location>
</feature>
<evidence type="ECO:0000256" key="3">
    <source>
        <dbReference type="ARBA" id="ARBA00022692"/>
    </source>
</evidence>
<keyword evidence="5 6" id="KW-0472">Membrane</keyword>
<feature type="transmembrane region" description="Helical" evidence="6">
    <location>
        <begin position="269"/>
        <end position="288"/>
    </location>
</feature>
<dbReference type="PANTHER" id="PTHR43124">
    <property type="entry name" value="PURINE EFFLUX PUMP PBUE"/>
    <property type="match status" value="1"/>
</dbReference>
<accession>A0A7K4FRX3</accession>
<feature type="domain" description="Major facilitator superfamily (MFS) profile" evidence="7">
    <location>
        <begin position="7"/>
        <end position="383"/>
    </location>
</feature>
<keyword evidence="3 6" id="KW-0812">Transmembrane</keyword>
<proteinExistence type="predicted"/>
<dbReference type="InterPro" id="IPR050189">
    <property type="entry name" value="MFS_Efflux_Transporters"/>
</dbReference>
<dbReference type="CDD" id="cd06174">
    <property type="entry name" value="MFS"/>
    <property type="match status" value="1"/>
</dbReference>
<dbReference type="GO" id="GO:0005886">
    <property type="term" value="C:plasma membrane"/>
    <property type="evidence" value="ECO:0007669"/>
    <property type="project" value="UniProtKB-SubCell"/>
</dbReference>
<evidence type="ECO:0000313" key="8">
    <source>
        <dbReference type="EMBL" id="NOL61078.1"/>
    </source>
</evidence>
<feature type="transmembrane region" description="Helical" evidence="6">
    <location>
        <begin position="36"/>
        <end position="61"/>
    </location>
</feature>
<dbReference type="GO" id="GO:0022857">
    <property type="term" value="F:transmembrane transporter activity"/>
    <property type="evidence" value="ECO:0007669"/>
    <property type="project" value="InterPro"/>
</dbReference>
<dbReference type="AlphaFoldDB" id="A0A7K4FRX3"/>
<feature type="transmembrane region" description="Helical" evidence="6">
    <location>
        <begin position="334"/>
        <end position="352"/>
    </location>
</feature>
<reference evidence="8 9" key="1">
    <citation type="submission" date="2020-05" db="EMBL/GenBank/DDBJ databases">
        <authorList>
            <person name="Zhang R."/>
        </authorList>
    </citation>
    <scope>NUCLEOTIDE SEQUENCE [LARGE SCALE GENOMIC DNA]</scope>
    <source>
        <strain evidence="8 9">DSM 28986</strain>
    </source>
</reference>
<evidence type="ECO:0000256" key="6">
    <source>
        <dbReference type="SAM" id="Phobius"/>
    </source>
</evidence>
<feature type="transmembrane region" description="Helical" evidence="6">
    <location>
        <begin position="12"/>
        <end position="30"/>
    </location>
</feature>
<dbReference type="RefSeq" id="WP_171482115.1">
    <property type="nucleotide sequence ID" value="NZ_JABGBP010000429.1"/>
</dbReference>
<feature type="transmembrane region" description="Helical" evidence="6">
    <location>
        <begin position="358"/>
        <end position="383"/>
    </location>
</feature>
<feature type="transmembrane region" description="Helical" evidence="6">
    <location>
        <begin position="130"/>
        <end position="156"/>
    </location>
</feature>
<evidence type="ECO:0000313" key="9">
    <source>
        <dbReference type="Proteomes" id="UP000546917"/>
    </source>
</evidence>
<evidence type="ECO:0000256" key="4">
    <source>
        <dbReference type="ARBA" id="ARBA00022989"/>
    </source>
</evidence>
<evidence type="ECO:0000256" key="2">
    <source>
        <dbReference type="ARBA" id="ARBA00022475"/>
    </source>
</evidence>
<feature type="transmembrane region" description="Helical" evidence="6">
    <location>
        <begin position="162"/>
        <end position="183"/>
    </location>
</feature>
<gene>
    <name evidence="8" type="ORF">HLB00_09635</name>
</gene>
<keyword evidence="2" id="KW-1003">Cell membrane</keyword>
<evidence type="ECO:0000256" key="1">
    <source>
        <dbReference type="ARBA" id="ARBA00004651"/>
    </source>
</evidence>
<organism evidence="8 9">
    <name type="scientific">Ferroplasma acidiphilum</name>
    <dbReference type="NCBI Taxonomy" id="74969"/>
    <lineage>
        <taxon>Archaea</taxon>
        <taxon>Methanobacteriati</taxon>
        <taxon>Thermoplasmatota</taxon>
        <taxon>Thermoplasmata</taxon>
        <taxon>Thermoplasmatales</taxon>
        <taxon>Ferroplasmaceae</taxon>
        <taxon>Ferroplasma</taxon>
    </lineage>
</organism>
<evidence type="ECO:0000259" key="7">
    <source>
        <dbReference type="PROSITE" id="PS50850"/>
    </source>
</evidence>
<dbReference type="InterPro" id="IPR036259">
    <property type="entry name" value="MFS_trans_sf"/>
</dbReference>
<feature type="transmembrane region" description="Helical" evidence="6">
    <location>
        <begin position="235"/>
        <end position="257"/>
    </location>
</feature>
<comment type="subcellular location">
    <subcellularLocation>
        <location evidence="1">Cell membrane</location>
        <topology evidence="1">Multi-pass membrane protein</topology>
    </subcellularLocation>
</comment>
<feature type="transmembrane region" description="Helical" evidence="6">
    <location>
        <begin position="97"/>
        <end position="118"/>
    </location>
</feature>
<dbReference type="InterPro" id="IPR011701">
    <property type="entry name" value="MFS"/>
</dbReference>
<dbReference type="Pfam" id="PF07690">
    <property type="entry name" value="MFS_1"/>
    <property type="match status" value="1"/>
</dbReference>
<comment type="caution">
    <text evidence="8">The sequence shown here is derived from an EMBL/GenBank/DDBJ whole genome shotgun (WGS) entry which is preliminary data.</text>
</comment>
<protein>
    <submittedName>
        <fullName evidence="8">MFS transporter</fullName>
    </submittedName>
</protein>
<dbReference type="Proteomes" id="UP000546917">
    <property type="component" value="Unassembled WGS sequence"/>
</dbReference>
<sequence length="399" mass="42462">MDEKWFKLLSYWFLLFTIGFGWFILAPLVPELSSSFSVGLSSILLLVSTYGYTMVILGLLAGWLSAKFTVKSSLYTAAGLSIIGLIGRALSPDYLSFLVTGIIAAAAYPLAMAPVGSVADSLFHDRSHTVIGISVGMLFLGMAFGSFFGPGIFTALGLRGAMWIPVILAIIAVIWLVPGIRGYPTSYKGRSLRGSFRIGMVKNWYIGLAISAMSVMFGSLGSTVLLLHHMATAQALAYGGLLGGLAFLGSALGALILPPVFEKYNKIRTGLITTGVLMFIFTAVMTLSLSYSTIIILIGAGYFFFGIFGNAYWSMAMTLTTRYVTDPAQAGFATSMYSVFTNLGVAFIPVFLGPEFGSLATITVGVSAVLAIEVVAMILAPFLKVRAAGAQETTKVGER</sequence>
<evidence type="ECO:0000256" key="5">
    <source>
        <dbReference type="ARBA" id="ARBA00023136"/>
    </source>
</evidence>
<dbReference type="SUPFAM" id="SSF103473">
    <property type="entry name" value="MFS general substrate transporter"/>
    <property type="match status" value="1"/>
</dbReference>
<keyword evidence="4 6" id="KW-1133">Transmembrane helix</keyword>
<name>A0A7K4FRX3_9ARCH</name>
<dbReference type="EMBL" id="JABGBP010000429">
    <property type="protein sequence ID" value="NOL61078.1"/>
    <property type="molecule type" value="Genomic_DNA"/>
</dbReference>
<dbReference type="Gene3D" id="1.20.1250.20">
    <property type="entry name" value="MFS general substrate transporter like domains"/>
    <property type="match status" value="1"/>
</dbReference>